<geneLocation type="plasmid" evidence="1 2">
    <name>pMRAD02</name>
</geneLocation>
<dbReference type="KEGG" id="mrd:Mrad2831_6301"/>
<keyword evidence="1" id="KW-0614">Plasmid</keyword>
<evidence type="ECO:0000313" key="2">
    <source>
        <dbReference type="Proteomes" id="UP000006589"/>
    </source>
</evidence>
<sequence length="141" mass="15435">MPGLAEGGELRARIEAVFPTYRDVLLSSDTVAIIWIDPRDCAAADLDARLAKVEAVLDRKVTLRAASEDFRLISAYRHPEVVTTRQLKQVFPSLTVRGNKIGENVEVLVVGAADFNAADSAEKRRKAAAIVGRPVELRLQP</sequence>
<dbReference type="Proteomes" id="UP000006589">
    <property type="component" value="Plasmid pMRAD02"/>
</dbReference>
<protein>
    <submittedName>
        <fullName evidence="1">Uncharacterized protein</fullName>
    </submittedName>
</protein>
<gene>
    <name evidence="1" type="ordered locus">Mrad2831_6301</name>
</gene>
<accession>B1M9P8</accession>
<organism evidence="1 2">
    <name type="scientific">Methylobacterium radiotolerans (strain ATCC 27329 / DSM 1819 / JCM 2831 / NBRC 15690 / NCIMB 10815 / 0-1)</name>
    <dbReference type="NCBI Taxonomy" id="426355"/>
    <lineage>
        <taxon>Bacteria</taxon>
        <taxon>Pseudomonadati</taxon>
        <taxon>Pseudomonadota</taxon>
        <taxon>Alphaproteobacteria</taxon>
        <taxon>Hyphomicrobiales</taxon>
        <taxon>Methylobacteriaceae</taxon>
        <taxon>Methylobacterium</taxon>
    </lineage>
</organism>
<dbReference type="EMBL" id="CP001003">
    <property type="protein sequence ID" value="ACB28223.1"/>
    <property type="molecule type" value="Genomic_DNA"/>
</dbReference>
<dbReference type="AlphaFoldDB" id="B1M9P8"/>
<dbReference type="HOGENOM" id="CLU_1823116_0_0_5"/>
<name>B1M9P8_METRJ</name>
<reference evidence="1 2" key="1">
    <citation type="submission" date="2008-03" db="EMBL/GenBank/DDBJ databases">
        <title>Complete sequence of plasmid2 of Methylobacterium radiotolerans JCM 2831.</title>
        <authorList>
            <consortium name="US DOE Joint Genome Institute"/>
            <person name="Copeland A."/>
            <person name="Lucas S."/>
            <person name="Lapidus A."/>
            <person name="Glavina del Rio T."/>
            <person name="Dalin E."/>
            <person name="Tice H."/>
            <person name="Bruce D."/>
            <person name="Goodwin L."/>
            <person name="Pitluck S."/>
            <person name="Kiss H."/>
            <person name="Brettin T."/>
            <person name="Detter J.C."/>
            <person name="Han C."/>
            <person name="Kuske C.R."/>
            <person name="Schmutz J."/>
            <person name="Larimer F."/>
            <person name="Land M."/>
            <person name="Hauser L."/>
            <person name="Kyrpides N."/>
            <person name="Mikhailova N."/>
            <person name="Marx C.J."/>
            <person name="Richardson P."/>
        </authorList>
    </citation>
    <scope>NUCLEOTIDE SEQUENCE [LARGE SCALE GENOMIC DNA]</scope>
    <source>
        <strain evidence="2">ATCC 27329 / DSM 1819 / JCM 2831 / NBRC 15690 / NCIMB 10815 / 0-1</strain>
        <plasmid evidence="2">Plasmid pMRAD02</plasmid>
    </source>
</reference>
<evidence type="ECO:0000313" key="1">
    <source>
        <dbReference type="EMBL" id="ACB28223.1"/>
    </source>
</evidence>
<proteinExistence type="predicted"/>